<keyword evidence="5" id="KW-1185">Reference proteome</keyword>
<dbReference type="EMBL" id="MLKD01000011">
    <property type="protein sequence ID" value="OQE21630.1"/>
    <property type="molecule type" value="Genomic_DNA"/>
</dbReference>
<evidence type="ECO:0000259" key="3">
    <source>
        <dbReference type="Pfam" id="PF04082"/>
    </source>
</evidence>
<protein>
    <recommendedName>
        <fullName evidence="3">Xylanolytic transcriptional activator regulatory domain-containing protein</fullName>
    </recommendedName>
</protein>
<dbReference type="GO" id="GO:0006351">
    <property type="term" value="P:DNA-templated transcription"/>
    <property type="evidence" value="ECO:0007669"/>
    <property type="project" value="InterPro"/>
</dbReference>
<comment type="caution">
    <text evidence="4">The sequence shown here is derived from an EMBL/GenBank/DDBJ whole genome shotgun (WGS) entry which is preliminary data.</text>
</comment>
<name>A0A1V6T6U0_9EURO</name>
<accession>A0A1V6T6U0</accession>
<dbReference type="InterPro" id="IPR007219">
    <property type="entry name" value="XnlR_reg_dom"/>
</dbReference>
<dbReference type="AlphaFoldDB" id="A0A1V6T6U0"/>
<dbReference type="InterPro" id="IPR052761">
    <property type="entry name" value="Fungal_Detox/Toxin_TFs"/>
</dbReference>
<evidence type="ECO:0000313" key="4">
    <source>
        <dbReference type="EMBL" id="OQE21630.1"/>
    </source>
</evidence>
<feature type="compositionally biased region" description="Basic and acidic residues" evidence="2">
    <location>
        <begin position="1"/>
        <end position="24"/>
    </location>
</feature>
<dbReference type="GO" id="GO:0008270">
    <property type="term" value="F:zinc ion binding"/>
    <property type="evidence" value="ECO:0007669"/>
    <property type="project" value="InterPro"/>
</dbReference>
<evidence type="ECO:0000256" key="2">
    <source>
        <dbReference type="SAM" id="MobiDB-lite"/>
    </source>
</evidence>
<reference evidence="5" key="1">
    <citation type="journal article" date="2017" name="Nat. Microbiol.">
        <title>Global analysis of biosynthetic gene clusters reveals vast potential of secondary metabolite production in Penicillium species.</title>
        <authorList>
            <person name="Nielsen J.C."/>
            <person name="Grijseels S."/>
            <person name="Prigent S."/>
            <person name="Ji B."/>
            <person name="Dainat J."/>
            <person name="Nielsen K.F."/>
            <person name="Frisvad J.C."/>
            <person name="Workman M."/>
            <person name="Nielsen J."/>
        </authorList>
    </citation>
    <scope>NUCLEOTIDE SEQUENCE [LARGE SCALE GENOMIC DNA]</scope>
    <source>
        <strain evidence="5">IBT 24891</strain>
    </source>
</reference>
<dbReference type="STRING" id="303698.A0A1V6T6U0"/>
<dbReference type="PANTHER" id="PTHR47425">
    <property type="entry name" value="FARB-RELATED"/>
    <property type="match status" value="1"/>
</dbReference>
<evidence type="ECO:0000256" key="1">
    <source>
        <dbReference type="ARBA" id="ARBA00023242"/>
    </source>
</evidence>
<organism evidence="4 5">
    <name type="scientific">Penicillium steckii</name>
    <dbReference type="NCBI Taxonomy" id="303698"/>
    <lineage>
        <taxon>Eukaryota</taxon>
        <taxon>Fungi</taxon>
        <taxon>Dikarya</taxon>
        <taxon>Ascomycota</taxon>
        <taxon>Pezizomycotina</taxon>
        <taxon>Eurotiomycetes</taxon>
        <taxon>Eurotiomycetidae</taxon>
        <taxon>Eurotiales</taxon>
        <taxon>Aspergillaceae</taxon>
        <taxon>Penicillium</taxon>
    </lineage>
</organism>
<feature type="region of interest" description="Disordered" evidence="2">
    <location>
        <begin position="1"/>
        <end position="31"/>
    </location>
</feature>
<dbReference type="GO" id="GO:0003677">
    <property type="term" value="F:DNA binding"/>
    <property type="evidence" value="ECO:0007669"/>
    <property type="project" value="InterPro"/>
</dbReference>
<keyword evidence="1" id="KW-0539">Nucleus</keyword>
<dbReference type="Pfam" id="PF04082">
    <property type="entry name" value="Fungal_trans"/>
    <property type="match status" value="1"/>
</dbReference>
<proteinExistence type="predicted"/>
<sequence>MDPRCRRDLKKQLADSRTSQKEDVSDSPALSMGDCERQWIPAFTHSAISDTTPDGMALGQIPFSSYSFIRLDSSRYDSDDIAFLTSKGCLSIPSPLLLEQFVRQYFLHIQPCTPIIDESVFWNMFRRSLSGEPDLEIPLLLFQAMLFACSPYISLETAQQCGFNDRRHAWNSFYHRAKTLFNLPDESDPLTRAQAALLLSLHTSPGEPQEASLWLTTSIHSAKLAHSRMNNIQVPEEIKASQLILDRLWWSILLRDRSLSIGLRRRSRFTSCELQMMSDLPTEYSFQNEIHGSRVYDSETKRLLVTVLREQCQLAMLLTGMVSITFDSDIISFPSFTQESFQRTMSDLSRIRTSIQLWKDSSPLSQMEKMEIYPAVVRFTKLTLMYYEAAQMELAHYEALIVERYHPYVAFDYVRQMSHIGSILQHATSRLIIILKYFSNQGKHQNLPLTIVAYTAMPLILSAINFKLSETGDEMDARRRPLQYLSELMKLSTYDVADEILLRTDDILHLANRISQQIFLQNSSNPSRSNSIQYSRKGSITSLSDSSRALKTGKYRVKNWHQAFLQHTRAYLLISLSVDYFMSVGQLPRNSDLPELVCFMPPFGEIRLPWSISQGFPSPSSAERARRRSREIQRIRTVSEESSVRFIETGETSPRTSTAEMAPQEGTEGHKERNDVIPDTLQNDFAMNVDYFDLGQSLQPFHTDSFENESTSLPLQIGADGMAGHQYWQNGLYNMAGITPFKDGELSHLVDDCLTSKFLNS</sequence>
<feature type="region of interest" description="Disordered" evidence="2">
    <location>
        <begin position="643"/>
        <end position="674"/>
    </location>
</feature>
<dbReference type="Proteomes" id="UP000191285">
    <property type="component" value="Unassembled WGS sequence"/>
</dbReference>
<dbReference type="PANTHER" id="PTHR47425:SF2">
    <property type="entry name" value="FARB-RELATED"/>
    <property type="match status" value="1"/>
</dbReference>
<feature type="domain" description="Xylanolytic transcriptional activator regulatory" evidence="3">
    <location>
        <begin position="104"/>
        <end position="351"/>
    </location>
</feature>
<gene>
    <name evidence="4" type="ORF">PENSTE_c011G02197</name>
</gene>
<feature type="compositionally biased region" description="Polar residues" evidence="2">
    <location>
        <begin position="650"/>
        <end position="659"/>
    </location>
</feature>
<dbReference type="CDD" id="cd12148">
    <property type="entry name" value="fungal_TF_MHR"/>
    <property type="match status" value="1"/>
</dbReference>
<evidence type="ECO:0000313" key="5">
    <source>
        <dbReference type="Proteomes" id="UP000191285"/>
    </source>
</evidence>
<dbReference type="OrthoDB" id="5041285at2759"/>